<dbReference type="InterPro" id="IPR051619">
    <property type="entry name" value="TypeII_TA_RNase_PINc/VapC"/>
</dbReference>
<dbReference type="CDD" id="cd09873">
    <property type="entry name" value="PIN_Pae0151-like"/>
    <property type="match status" value="1"/>
</dbReference>
<protein>
    <submittedName>
        <fullName evidence="3">PIN domain-containing protein</fullName>
    </submittedName>
</protein>
<dbReference type="Pfam" id="PF01850">
    <property type="entry name" value="PIN"/>
    <property type="match status" value="1"/>
</dbReference>
<feature type="domain" description="PIN" evidence="2">
    <location>
        <begin position="4"/>
        <end position="122"/>
    </location>
</feature>
<dbReference type="EMBL" id="WUUT01000007">
    <property type="protein sequence ID" value="MXR53037.1"/>
    <property type="molecule type" value="Genomic_DNA"/>
</dbReference>
<comment type="caution">
    <text evidence="3">The sequence shown here is derived from an EMBL/GenBank/DDBJ whole genome shotgun (WGS) entry which is preliminary data.</text>
</comment>
<name>A0A6B0T7W8_9EURY</name>
<dbReference type="Proteomes" id="UP000466535">
    <property type="component" value="Unassembled WGS sequence"/>
</dbReference>
<keyword evidence="1" id="KW-0460">Magnesium</keyword>
<proteinExistence type="predicted"/>
<evidence type="ECO:0000313" key="4">
    <source>
        <dbReference type="Proteomes" id="UP000466535"/>
    </source>
</evidence>
<dbReference type="PANTHER" id="PTHR35901">
    <property type="entry name" value="RIBONUCLEASE VAPC3"/>
    <property type="match status" value="1"/>
</dbReference>
<dbReference type="PANTHER" id="PTHR35901:SF1">
    <property type="entry name" value="EXONUCLEASE VAPC9"/>
    <property type="match status" value="1"/>
</dbReference>
<keyword evidence="4" id="KW-1185">Reference proteome</keyword>
<sequence>MSKIVVDTSVVVKWYIPERHHEHARALRDAYLDGECDLAAPALMPFEAVNALRYSGHYEGERLEAASQSLSEYGIELVPFAKVGPVAKIATDLDITLYDAAYIALAQKLDTTAYTADENLLDDLDEDYRNLAEHIGAYSEEGV</sequence>
<dbReference type="InterPro" id="IPR044153">
    <property type="entry name" value="PIN_Pae0151-like"/>
</dbReference>
<organism evidence="3 4">
    <name type="scientific">Halovenus carboxidivorans</name>
    <dbReference type="NCBI Taxonomy" id="2692199"/>
    <lineage>
        <taxon>Archaea</taxon>
        <taxon>Methanobacteriati</taxon>
        <taxon>Methanobacteriota</taxon>
        <taxon>Stenosarchaea group</taxon>
        <taxon>Halobacteria</taxon>
        <taxon>Halobacteriales</taxon>
        <taxon>Haloarculaceae</taxon>
        <taxon>Halovenus</taxon>
    </lineage>
</organism>
<accession>A0A6B0T7W8</accession>
<dbReference type="InterPro" id="IPR029060">
    <property type="entry name" value="PIN-like_dom_sf"/>
</dbReference>
<dbReference type="InterPro" id="IPR002716">
    <property type="entry name" value="PIN_dom"/>
</dbReference>
<dbReference type="RefSeq" id="WP_159765271.1">
    <property type="nucleotide sequence ID" value="NZ_WUUT01000007.1"/>
</dbReference>
<dbReference type="SUPFAM" id="SSF88723">
    <property type="entry name" value="PIN domain-like"/>
    <property type="match status" value="1"/>
</dbReference>
<reference evidence="3 4" key="1">
    <citation type="submission" date="2019-12" db="EMBL/GenBank/DDBJ databases">
        <title>Isolation and characterization of three novel carbon monoxide-oxidizing members of Halobacteria from salione crusts and soils.</title>
        <authorList>
            <person name="Myers M.R."/>
            <person name="King G.M."/>
        </authorList>
    </citation>
    <scope>NUCLEOTIDE SEQUENCE [LARGE SCALE GENOMIC DNA]</scope>
    <source>
        <strain evidence="3 4">WSH3</strain>
    </source>
</reference>
<gene>
    <name evidence="3" type="ORF">GRX03_15675</name>
</gene>
<evidence type="ECO:0000259" key="2">
    <source>
        <dbReference type="Pfam" id="PF01850"/>
    </source>
</evidence>
<dbReference type="AlphaFoldDB" id="A0A6B0T7W8"/>
<evidence type="ECO:0000313" key="3">
    <source>
        <dbReference type="EMBL" id="MXR53037.1"/>
    </source>
</evidence>
<dbReference type="OrthoDB" id="269293at2157"/>
<dbReference type="Gene3D" id="3.40.50.1010">
    <property type="entry name" value="5'-nuclease"/>
    <property type="match status" value="1"/>
</dbReference>
<evidence type="ECO:0000256" key="1">
    <source>
        <dbReference type="ARBA" id="ARBA00022842"/>
    </source>
</evidence>